<feature type="transmembrane region" description="Helical" evidence="7">
    <location>
        <begin position="154"/>
        <end position="172"/>
    </location>
</feature>
<reference evidence="8" key="1">
    <citation type="thesis" date="2020" institute="ProQuest LLC" country="789 East Eisenhower Parkway, Ann Arbor, MI, USA">
        <title>Comparative Genomics and Chromosome Evolution.</title>
        <authorList>
            <person name="Mudd A.B."/>
        </authorList>
    </citation>
    <scope>NUCLEOTIDE SEQUENCE</scope>
    <source>
        <strain evidence="8">237g6f4</strain>
        <tissue evidence="8">Blood</tissue>
    </source>
</reference>
<keyword evidence="5 7" id="KW-1133">Transmembrane helix</keyword>
<gene>
    <name evidence="9" type="ORF">GDO81_027369</name>
    <name evidence="8" type="ORF">GDO81_027370</name>
</gene>
<feature type="transmembrane region" description="Helical" evidence="7">
    <location>
        <begin position="253"/>
        <end position="270"/>
    </location>
</feature>
<evidence type="ECO:0000313" key="9">
    <source>
        <dbReference type="EMBL" id="KAG8542139.1"/>
    </source>
</evidence>
<dbReference type="Proteomes" id="UP000824782">
    <property type="component" value="Unassembled WGS sequence"/>
</dbReference>
<organism evidence="8 10">
    <name type="scientific">Engystomops pustulosus</name>
    <name type="common">Tungara frog</name>
    <name type="synonym">Physalaemus pustulosus</name>
    <dbReference type="NCBI Taxonomy" id="76066"/>
    <lineage>
        <taxon>Eukaryota</taxon>
        <taxon>Metazoa</taxon>
        <taxon>Chordata</taxon>
        <taxon>Craniata</taxon>
        <taxon>Vertebrata</taxon>
        <taxon>Euteleostomi</taxon>
        <taxon>Amphibia</taxon>
        <taxon>Batrachia</taxon>
        <taxon>Anura</taxon>
        <taxon>Neobatrachia</taxon>
        <taxon>Hyloidea</taxon>
        <taxon>Leptodactylidae</taxon>
        <taxon>Leiuperinae</taxon>
        <taxon>Engystomops</taxon>
    </lineage>
</organism>
<dbReference type="AlphaFoldDB" id="A0AAV6YZ18"/>
<dbReference type="PANTHER" id="PTHR16024">
    <property type="entry name" value="XK-RELATED PROTEIN"/>
    <property type="match status" value="1"/>
</dbReference>
<sequence>MSFTKWNFIMTVFGIFSFLFDIGVDLWISFKYFQQELHLFALLTIYFALVSTLIVQTFSYSWFKDDDDDDKSTKSVLITHLFLVGALLRYWFAVKYGYQATYDHRRCKFQATKQKAVCAMTDLSMLRCFKTYLESTPQFILQLYILMEHGHITIMQYLSILISAFSISWSTVDYQMSLRKSLPGKKGISVGFPLLSYTLYKFFTLTSWIVSVVFLITCNIYIFAGLVTSLGIAGFCWAWMQDTDFCTSKGMEILYRAVVGIFLIFTFFNVKGAKTRVSVCVYYSVRVLCTLGILALCFYLRPTFARTFIFAVLSVATVVTLGLGILSLILYYACFHPTLHAIGQTSEDVVDGIPGRIQRFLMP</sequence>
<dbReference type="Pfam" id="PF09815">
    <property type="entry name" value="XK-related"/>
    <property type="match status" value="1"/>
</dbReference>
<proteinExistence type="inferred from homology"/>
<evidence type="ECO:0000256" key="1">
    <source>
        <dbReference type="ARBA" id="ARBA00004651"/>
    </source>
</evidence>
<dbReference type="InterPro" id="IPR018629">
    <property type="entry name" value="XK-rel"/>
</dbReference>
<evidence type="ECO:0000256" key="4">
    <source>
        <dbReference type="ARBA" id="ARBA00022692"/>
    </source>
</evidence>
<protein>
    <recommendedName>
        <fullName evidence="7">XK-related protein</fullName>
    </recommendedName>
</protein>
<evidence type="ECO:0000256" key="7">
    <source>
        <dbReference type="RuleBase" id="RU910716"/>
    </source>
</evidence>
<feature type="transmembrane region" description="Helical" evidence="7">
    <location>
        <begin position="307"/>
        <end position="333"/>
    </location>
</feature>
<evidence type="ECO:0000256" key="5">
    <source>
        <dbReference type="ARBA" id="ARBA00022989"/>
    </source>
</evidence>
<feature type="transmembrane region" description="Helical" evidence="7">
    <location>
        <begin position="6"/>
        <end position="28"/>
    </location>
</feature>
<feature type="transmembrane region" description="Helical" evidence="7">
    <location>
        <begin position="40"/>
        <end position="63"/>
    </location>
</feature>
<comment type="caution">
    <text evidence="8">The sequence shown here is derived from an EMBL/GenBank/DDBJ whole genome shotgun (WGS) entry which is preliminary data.</text>
</comment>
<name>A0AAV6YZ18_ENGPU</name>
<evidence type="ECO:0000256" key="6">
    <source>
        <dbReference type="ARBA" id="ARBA00023136"/>
    </source>
</evidence>
<dbReference type="EMBL" id="WNYA01005593">
    <property type="protein sequence ID" value="KAG8542137.1"/>
    <property type="molecule type" value="Genomic_DNA"/>
</dbReference>
<dbReference type="InterPro" id="IPR050895">
    <property type="entry name" value="XK-related_scramblase"/>
</dbReference>
<evidence type="ECO:0000256" key="3">
    <source>
        <dbReference type="ARBA" id="ARBA00022475"/>
    </source>
</evidence>
<dbReference type="EMBL" id="WNYA01005592">
    <property type="protein sequence ID" value="KAG8542139.1"/>
    <property type="molecule type" value="Genomic_DNA"/>
</dbReference>
<accession>A0AAV6YZ18</accession>
<keyword evidence="6 7" id="KW-0472">Membrane</keyword>
<comment type="subcellular location">
    <subcellularLocation>
        <location evidence="1">Cell membrane</location>
        <topology evidence="1">Multi-pass membrane protein</topology>
    </subcellularLocation>
    <subcellularLocation>
        <location evidence="7">Membrane</location>
        <topology evidence="7">Multi-pass membrane protein</topology>
    </subcellularLocation>
</comment>
<dbReference type="GO" id="GO:0005886">
    <property type="term" value="C:plasma membrane"/>
    <property type="evidence" value="ECO:0007669"/>
    <property type="project" value="UniProtKB-SubCell"/>
</dbReference>
<keyword evidence="3" id="KW-1003">Cell membrane</keyword>
<keyword evidence="10" id="KW-1185">Reference proteome</keyword>
<comment type="similarity">
    <text evidence="2 7">Belongs to the XK family.</text>
</comment>
<evidence type="ECO:0000256" key="2">
    <source>
        <dbReference type="ARBA" id="ARBA00008789"/>
    </source>
</evidence>
<evidence type="ECO:0000313" key="10">
    <source>
        <dbReference type="Proteomes" id="UP000824782"/>
    </source>
</evidence>
<feature type="transmembrane region" description="Helical" evidence="7">
    <location>
        <begin position="282"/>
        <end position="301"/>
    </location>
</feature>
<feature type="transmembrane region" description="Helical" evidence="7">
    <location>
        <begin position="220"/>
        <end position="241"/>
    </location>
</feature>
<feature type="transmembrane region" description="Helical" evidence="7">
    <location>
        <begin position="75"/>
        <end position="92"/>
    </location>
</feature>
<dbReference type="PANTHER" id="PTHR16024:SF13">
    <property type="entry name" value="XK-RELATED PROTEIN 9"/>
    <property type="match status" value="1"/>
</dbReference>
<evidence type="ECO:0000313" key="8">
    <source>
        <dbReference type="EMBL" id="KAG8542137.1"/>
    </source>
</evidence>
<feature type="transmembrane region" description="Helical" evidence="7">
    <location>
        <begin position="192"/>
        <end position="215"/>
    </location>
</feature>
<keyword evidence="4 7" id="KW-0812">Transmembrane</keyword>